<dbReference type="EMBL" id="JBHSOD010000012">
    <property type="protein sequence ID" value="MFC5885880.1"/>
    <property type="molecule type" value="Genomic_DNA"/>
</dbReference>
<proteinExistence type="predicted"/>
<reference evidence="3" key="1">
    <citation type="journal article" date="2019" name="Int. J. Syst. Evol. Microbiol.">
        <title>The Global Catalogue of Microorganisms (GCM) 10K type strain sequencing project: providing services to taxonomists for standard genome sequencing and annotation.</title>
        <authorList>
            <consortium name="The Broad Institute Genomics Platform"/>
            <consortium name="The Broad Institute Genome Sequencing Center for Infectious Disease"/>
            <person name="Wu L."/>
            <person name="Ma J."/>
        </authorList>
    </citation>
    <scope>NUCLEOTIDE SEQUENCE [LARGE SCALE GENOMIC DNA]</scope>
    <source>
        <strain evidence="3">CGMCC 4.1469</strain>
    </source>
</reference>
<feature type="region of interest" description="Disordered" evidence="1">
    <location>
        <begin position="94"/>
        <end position="219"/>
    </location>
</feature>
<comment type="caution">
    <text evidence="2">The sequence shown here is derived from an EMBL/GenBank/DDBJ whole genome shotgun (WGS) entry which is preliminary data.</text>
</comment>
<evidence type="ECO:0000313" key="2">
    <source>
        <dbReference type="EMBL" id="MFC5885880.1"/>
    </source>
</evidence>
<feature type="compositionally biased region" description="Gly residues" evidence="1">
    <location>
        <begin position="169"/>
        <end position="193"/>
    </location>
</feature>
<feature type="region of interest" description="Disordered" evidence="1">
    <location>
        <begin position="26"/>
        <end position="58"/>
    </location>
</feature>
<feature type="compositionally biased region" description="Low complexity" evidence="1">
    <location>
        <begin position="123"/>
        <end position="141"/>
    </location>
</feature>
<protein>
    <submittedName>
        <fullName evidence="2">Uncharacterized protein</fullName>
    </submittedName>
</protein>
<gene>
    <name evidence="2" type="ORF">ACFP0N_12960</name>
</gene>
<feature type="compositionally biased region" description="Low complexity" evidence="1">
    <location>
        <begin position="33"/>
        <end position="52"/>
    </location>
</feature>
<name>A0ABW1EWA0_9ACTN</name>
<feature type="compositionally biased region" description="Basic residues" evidence="1">
    <location>
        <begin position="143"/>
        <end position="157"/>
    </location>
</feature>
<dbReference type="Proteomes" id="UP001596067">
    <property type="component" value="Unassembled WGS sequence"/>
</dbReference>
<organism evidence="2 3">
    <name type="scientific">Kitasatospora aburaviensis</name>
    <dbReference type="NCBI Taxonomy" id="67265"/>
    <lineage>
        <taxon>Bacteria</taxon>
        <taxon>Bacillati</taxon>
        <taxon>Actinomycetota</taxon>
        <taxon>Actinomycetes</taxon>
        <taxon>Kitasatosporales</taxon>
        <taxon>Streptomycetaceae</taxon>
        <taxon>Kitasatospora</taxon>
    </lineage>
</organism>
<keyword evidence="3" id="KW-1185">Reference proteome</keyword>
<evidence type="ECO:0000313" key="3">
    <source>
        <dbReference type="Proteomes" id="UP001596067"/>
    </source>
</evidence>
<sequence length="219" mass="20843">MGVGLGAGVVGGGGVVAGTVLGAGREGGTEPWAPGSGAGVVSGPAGAPPLDEAAADAEAEVEADRDAVVGRGLGRWVAGATEVALGLGTPVGVAGPEAGPLCGSAVAGRPAPGSDGVVSEPFAARAAAPSPTTARPTTETTSRPRRRPDRRAPRRAAVRPPDRSDAAGTGRGSAGAGREAGPGPGAAGAGGTAWSGPVARAPQPGQASAPLRWRRQGAQ</sequence>
<accession>A0ABW1EWA0</accession>
<evidence type="ECO:0000256" key="1">
    <source>
        <dbReference type="SAM" id="MobiDB-lite"/>
    </source>
</evidence>